<dbReference type="InterPro" id="IPR005225">
    <property type="entry name" value="Small_GTP-bd"/>
</dbReference>
<feature type="binding site" evidence="15">
    <location>
        <position position="28"/>
    </location>
    <ligand>
        <name>Mg(2+)</name>
        <dbReference type="ChEBI" id="CHEBI:18420"/>
        <label>2</label>
    </ligand>
</feature>
<feature type="transmembrane region" description="Helical" evidence="16">
    <location>
        <begin position="709"/>
        <end position="727"/>
    </location>
</feature>
<organism evidence="18 19">
    <name type="scientific">Hydrogenovibrio thermophilus</name>
    <dbReference type="NCBI Taxonomy" id="265883"/>
    <lineage>
        <taxon>Bacteria</taxon>
        <taxon>Pseudomonadati</taxon>
        <taxon>Pseudomonadota</taxon>
        <taxon>Gammaproteobacteria</taxon>
        <taxon>Thiotrichales</taxon>
        <taxon>Piscirickettsiaceae</taxon>
        <taxon>Hydrogenovibrio</taxon>
    </lineage>
</organism>
<keyword evidence="7 14" id="KW-0547">Nucleotide-binding</keyword>
<dbReference type="InterPro" id="IPR006073">
    <property type="entry name" value="GTP-bd"/>
</dbReference>
<dbReference type="AlphaFoldDB" id="A0A410H4Z7"/>
<comment type="function">
    <text evidence="16">Probable transporter of a GTP-driven Fe(2+) uptake system.</text>
</comment>
<keyword evidence="8 16" id="KW-1133">Transmembrane helix</keyword>
<dbReference type="Pfam" id="PF07664">
    <property type="entry name" value="FeoB_C"/>
    <property type="match status" value="1"/>
</dbReference>
<keyword evidence="15" id="KW-0479">Metal-binding</keyword>
<evidence type="ECO:0000313" key="18">
    <source>
        <dbReference type="EMBL" id="QAB16003.1"/>
    </source>
</evidence>
<keyword evidence="4 16" id="KW-0410">Iron transport</keyword>
<feature type="transmembrane region" description="Helical" evidence="16">
    <location>
        <begin position="424"/>
        <end position="450"/>
    </location>
</feature>
<dbReference type="RefSeq" id="WP_128385311.1">
    <property type="nucleotide sequence ID" value="NZ_CP035033.1"/>
</dbReference>
<gene>
    <name evidence="18" type="primary">feoB</name>
    <name evidence="18" type="ORF">EPV75_10155</name>
</gene>
<dbReference type="CDD" id="cd01879">
    <property type="entry name" value="FeoB"/>
    <property type="match status" value="1"/>
</dbReference>
<dbReference type="GO" id="GO:0046872">
    <property type="term" value="F:metal ion binding"/>
    <property type="evidence" value="ECO:0007669"/>
    <property type="project" value="UniProtKB-KW"/>
</dbReference>
<dbReference type="NCBIfam" id="NF007105">
    <property type="entry name" value="PRK09554.1"/>
    <property type="match status" value="1"/>
</dbReference>
<evidence type="ECO:0000256" key="8">
    <source>
        <dbReference type="ARBA" id="ARBA00022989"/>
    </source>
</evidence>
<feature type="domain" description="FeoB-type G" evidence="17">
    <location>
        <begin position="10"/>
        <end position="175"/>
    </location>
</feature>
<name>A0A410H4Z7_9GAMM</name>
<keyword evidence="3" id="KW-1003">Cell membrane</keyword>
<evidence type="ECO:0000256" key="2">
    <source>
        <dbReference type="ARBA" id="ARBA00022448"/>
    </source>
</evidence>
<dbReference type="InterPro" id="IPR011642">
    <property type="entry name" value="Gate_dom"/>
</dbReference>
<dbReference type="NCBIfam" id="TIGR00231">
    <property type="entry name" value="small_GTP"/>
    <property type="match status" value="1"/>
</dbReference>
<feature type="binding site" evidence="15">
    <location>
        <position position="31"/>
    </location>
    <ligand>
        <name>Mg(2+)</name>
        <dbReference type="ChEBI" id="CHEBI:18420"/>
        <label>2</label>
    </ligand>
</feature>
<dbReference type="PRINTS" id="PR00326">
    <property type="entry name" value="GTP1OBG"/>
</dbReference>
<feature type="transmembrane region" description="Helical" evidence="16">
    <location>
        <begin position="677"/>
        <end position="697"/>
    </location>
</feature>
<keyword evidence="9 16" id="KW-0408">Iron</keyword>
<evidence type="ECO:0000256" key="6">
    <source>
        <dbReference type="ARBA" id="ARBA00022692"/>
    </source>
</evidence>
<evidence type="ECO:0000256" key="3">
    <source>
        <dbReference type="ARBA" id="ARBA00022475"/>
    </source>
</evidence>
<feature type="transmembrane region" description="Helical" evidence="16">
    <location>
        <begin position="456"/>
        <end position="476"/>
    </location>
</feature>
<dbReference type="PANTHER" id="PTHR43185">
    <property type="entry name" value="FERROUS IRON TRANSPORT PROTEIN B"/>
    <property type="match status" value="1"/>
</dbReference>
<evidence type="ECO:0000313" key="19">
    <source>
        <dbReference type="Proteomes" id="UP000285478"/>
    </source>
</evidence>
<sequence>MKRPLPNATPHHIALIGSPNSGKTTLFNRLTGANQTTGNWPGVTVEKKVGHFQVGHEAYQLTDLPGIYSLENSSHSGLDEQVARDFLQHEHLDLLINVVDATCLERQLFLTAQLLHMGLPVVVALNRMDRLEKAHLEIDIDTLSEKLGCPVLPISAYYNQGIDELKENLPGLAEKHTPLHFDLPDALHHSVHSIRDRLYDEPSAESCWLALQYLIDPNKAPFSLRTFAADEKQRLEDHYDEELALIAADLYFQFAHEAAHTSQTHTDKFTRDTTSIIDHWALHPWLGMPIFLGIMYLIFALSITIGNVFIDFFDIGAQALFVDGPAQVMNALHSPEWLTVLLTQGVGGGLQVVATFIPVIGGLFLLLSILEETGYMQRAAFIMDRFMRRLGLSGQAFIPLVVGFGCNIPAVLASRTLPDERVRIMTVMMTPFMSCSARLTVYVLFATAFFADNATLLVFSLYLIGILAAVVTALLLKHTLLQGETAPLLMELPTYHRPSLMNIGLNTYNKMKGFIFGAGKIIVVIVLLINVFNSLGTDGSFGHENQSDSVLSSIAKTATPIVEPLGVNEDNWPATVGLLTGILAKEVVVGALDALYQSMDEVPQAETTDEYDFWGEIATAFQTIPENLQKFITDLTDPLGLEALTSTSDSEKAAEELDIAATTLDKMVKHFNGEVAAYAYLLLVLLYFPCVATFAAIKKELGWRWASYSGVWSLFLGYSVAVSFYQIMTFNAHPVTSSVWLGIFAAGYLLLYALLKRIGQKSYHSINTQF</sequence>
<protein>
    <recommendedName>
        <fullName evidence="13 16">Ferrous iron transport protein B</fullName>
    </recommendedName>
</protein>
<dbReference type="InterPro" id="IPR050860">
    <property type="entry name" value="FeoB_GTPase"/>
</dbReference>
<evidence type="ECO:0000256" key="16">
    <source>
        <dbReference type="RuleBase" id="RU362098"/>
    </source>
</evidence>
<evidence type="ECO:0000256" key="14">
    <source>
        <dbReference type="PIRSR" id="PIRSR603373-1"/>
    </source>
</evidence>
<dbReference type="KEGG" id="htr:EPV75_10155"/>
<feature type="transmembrane region" description="Helical" evidence="16">
    <location>
        <begin position="352"/>
        <end position="370"/>
    </location>
</feature>
<evidence type="ECO:0000256" key="10">
    <source>
        <dbReference type="ARBA" id="ARBA00023065"/>
    </source>
</evidence>
<evidence type="ECO:0000256" key="11">
    <source>
        <dbReference type="ARBA" id="ARBA00023134"/>
    </source>
</evidence>
<dbReference type="InterPro" id="IPR011640">
    <property type="entry name" value="Fe2_transport_prot_B_C"/>
</dbReference>
<dbReference type="GO" id="GO:0005525">
    <property type="term" value="F:GTP binding"/>
    <property type="evidence" value="ECO:0007669"/>
    <property type="project" value="UniProtKB-KW"/>
</dbReference>
<keyword evidence="12 16" id="KW-0472">Membrane</keyword>
<feature type="binding site" evidence="14">
    <location>
        <begin position="63"/>
        <end position="66"/>
    </location>
    <ligand>
        <name>GTP</name>
        <dbReference type="ChEBI" id="CHEBI:37565"/>
        <label>1</label>
    </ligand>
</feature>
<dbReference type="Pfam" id="PF07670">
    <property type="entry name" value="Gate"/>
    <property type="match status" value="2"/>
</dbReference>
<dbReference type="GO" id="GO:0015093">
    <property type="term" value="F:ferrous iron transmembrane transporter activity"/>
    <property type="evidence" value="ECO:0007669"/>
    <property type="project" value="UniProtKB-UniRule"/>
</dbReference>
<feature type="transmembrane region" description="Helical" evidence="16">
    <location>
        <begin position="513"/>
        <end position="532"/>
    </location>
</feature>
<keyword evidence="2 16" id="KW-0813">Transport</keyword>
<dbReference type="SUPFAM" id="SSF52540">
    <property type="entry name" value="P-loop containing nucleoside triphosphate hydrolases"/>
    <property type="match status" value="1"/>
</dbReference>
<dbReference type="GO" id="GO:0005886">
    <property type="term" value="C:plasma membrane"/>
    <property type="evidence" value="ECO:0007669"/>
    <property type="project" value="UniProtKB-SubCell"/>
</dbReference>
<dbReference type="EMBL" id="CP035033">
    <property type="protein sequence ID" value="QAB16003.1"/>
    <property type="molecule type" value="Genomic_DNA"/>
</dbReference>
<dbReference type="InterPro" id="IPR030389">
    <property type="entry name" value="G_FEOB_dom"/>
</dbReference>
<keyword evidence="5" id="KW-0997">Cell inner membrane</keyword>
<keyword evidence="10" id="KW-0406">Ion transport</keyword>
<dbReference type="InterPro" id="IPR003373">
    <property type="entry name" value="Fe2_transport_prot-B"/>
</dbReference>
<evidence type="ECO:0000256" key="13">
    <source>
        <dbReference type="NCBIfam" id="TIGR00437"/>
    </source>
</evidence>
<dbReference type="Gene3D" id="3.40.50.300">
    <property type="entry name" value="P-loop containing nucleotide triphosphate hydrolases"/>
    <property type="match status" value="1"/>
</dbReference>
<evidence type="ECO:0000256" key="5">
    <source>
        <dbReference type="ARBA" id="ARBA00022519"/>
    </source>
</evidence>
<dbReference type="PANTHER" id="PTHR43185:SF1">
    <property type="entry name" value="FE(2+) TRANSPORTER FEOB"/>
    <property type="match status" value="1"/>
</dbReference>
<evidence type="ECO:0000256" key="7">
    <source>
        <dbReference type="ARBA" id="ARBA00022741"/>
    </source>
</evidence>
<evidence type="ECO:0000256" key="9">
    <source>
        <dbReference type="ARBA" id="ARBA00023004"/>
    </source>
</evidence>
<dbReference type="FunFam" id="3.40.50.300:FF:000426">
    <property type="entry name" value="Ferrous iron transport protein B"/>
    <property type="match status" value="1"/>
</dbReference>
<feature type="binding site" evidence="14">
    <location>
        <begin position="126"/>
        <end position="129"/>
    </location>
    <ligand>
        <name>GTP</name>
        <dbReference type="ChEBI" id="CHEBI:37565"/>
        <label>1</label>
    </ligand>
</feature>
<feature type="binding site" evidence="14">
    <location>
        <begin position="42"/>
        <end position="46"/>
    </location>
    <ligand>
        <name>GTP</name>
        <dbReference type="ChEBI" id="CHEBI:37565"/>
        <label>1</label>
    </ligand>
</feature>
<keyword evidence="15" id="KW-0460">Magnesium</keyword>
<feature type="transmembrane region" description="Helical" evidence="16">
    <location>
        <begin position="285"/>
        <end position="310"/>
    </location>
</feature>
<comment type="subcellular location">
    <subcellularLocation>
        <location evidence="1 16">Cell inner membrane</location>
        <topology evidence="1 16">Multi-pass membrane protein</topology>
    </subcellularLocation>
</comment>
<accession>A0A410H4Z7</accession>
<evidence type="ECO:0000256" key="15">
    <source>
        <dbReference type="PIRSR" id="PIRSR603373-2"/>
    </source>
</evidence>
<dbReference type="PROSITE" id="PS51711">
    <property type="entry name" value="G_FEOB"/>
    <property type="match status" value="1"/>
</dbReference>
<feature type="transmembrane region" description="Helical" evidence="16">
    <location>
        <begin position="739"/>
        <end position="755"/>
    </location>
</feature>
<evidence type="ECO:0000259" key="17">
    <source>
        <dbReference type="PROSITE" id="PS51711"/>
    </source>
</evidence>
<proteinExistence type="inferred from homology"/>
<evidence type="ECO:0000256" key="1">
    <source>
        <dbReference type="ARBA" id="ARBA00004429"/>
    </source>
</evidence>
<feature type="transmembrane region" description="Helical" evidence="16">
    <location>
        <begin position="390"/>
        <end position="412"/>
    </location>
</feature>
<dbReference type="InterPro" id="IPR027417">
    <property type="entry name" value="P-loop_NTPase"/>
</dbReference>
<dbReference type="Proteomes" id="UP000285478">
    <property type="component" value="Chromosome"/>
</dbReference>
<dbReference type="Pfam" id="PF02421">
    <property type="entry name" value="FeoB_N"/>
    <property type="match status" value="1"/>
</dbReference>
<evidence type="ECO:0000256" key="4">
    <source>
        <dbReference type="ARBA" id="ARBA00022496"/>
    </source>
</evidence>
<feature type="binding site" evidence="14">
    <location>
        <begin position="17"/>
        <end position="24"/>
    </location>
    <ligand>
        <name>GTP</name>
        <dbReference type="ChEBI" id="CHEBI:37565"/>
        <label>1</label>
    </ligand>
</feature>
<keyword evidence="11 14" id="KW-0342">GTP-binding</keyword>
<evidence type="ECO:0000256" key="12">
    <source>
        <dbReference type="ARBA" id="ARBA00023136"/>
    </source>
</evidence>
<reference evidence="18 19" key="1">
    <citation type="journal article" date="2018" name="Environ. Microbiol.">
        <title>Genomes of ubiquitous marine and hypersaline Hydrogenovibrio, Thiomicrorhabdus and Thiomicrospira spp. encode a diversity of mechanisms to sustain chemolithoautotrophy in heterogeneous environments.</title>
        <authorList>
            <person name="Scott K.M."/>
            <person name="Williams J."/>
            <person name="Porter C.M.B."/>
            <person name="Russel S."/>
            <person name="Harmer T.L."/>
            <person name="Paul J.H."/>
            <person name="Antonen K.M."/>
            <person name="Bridges M.K."/>
            <person name="Camper G.J."/>
            <person name="Campla C.K."/>
            <person name="Casella L.G."/>
            <person name="Chase E."/>
            <person name="Conrad J.W."/>
            <person name="Cruz M.C."/>
            <person name="Dunlap D.S."/>
            <person name="Duran L."/>
            <person name="Fahsbender E.M."/>
            <person name="Goldsmith D.B."/>
            <person name="Keeley R.F."/>
            <person name="Kondoff M.R."/>
            <person name="Kussy B.I."/>
            <person name="Lane M.K."/>
            <person name="Lawler S."/>
            <person name="Leigh B.A."/>
            <person name="Lewis C."/>
            <person name="Lostal L.M."/>
            <person name="Marking D."/>
            <person name="Mancera P.A."/>
            <person name="McClenthan E.C."/>
            <person name="McIntyre E.A."/>
            <person name="Mine J.A."/>
            <person name="Modi S."/>
            <person name="Moore B.D."/>
            <person name="Morgan W.A."/>
            <person name="Nelson K.M."/>
            <person name="Nguyen K.N."/>
            <person name="Ogburn N."/>
            <person name="Parrino D.G."/>
            <person name="Pedapudi A.D."/>
            <person name="Pelham R.P."/>
            <person name="Preece A.M."/>
            <person name="Rampersad E.A."/>
            <person name="Richardson J.C."/>
            <person name="Rodgers C.M."/>
            <person name="Schaffer B.L."/>
            <person name="Sheridan N.E."/>
            <person name="Solone M.R."/>
            <person name="Staley Z.R."/>
            <person name="Tabuchi M."/>
            <person name="Waide R.J."/>
            <person name="Wanjugi P.W."/>
            <person name="Young S."/>
            <person name="Clum A."/>
            <person name="Daum C."/>
            <person name="Huntemann M."/>
            <person name="Ivanova N."/>
            <person name="Kyrpides N."/>
            <person name="Mikhailova N."/>
            <person name="Palaniappan K."/>
            <person name="Pillay M."/>
            <person name="Reddy T.B.K."/>
            <person name="Shapiro N."/>
            <person name="Stamatis D."/>
            <person name="Varghese N."/>
            <person name="Woyke T."/>
            <person name="Boden R."/>
            <person name="Freyermuth S.K."/>
            <person name="Kerfeld C.A."/>
        </authorList>
    </citation>
    <scope>NUCLEOTIDE SEQUENCE [LARGE SCALE GENOMIC DNA]</scope>
    <source>
        <strain evidence="18 19">JR-2</strain>
    </source>
</reference>
<keyword evidence="19" id="KW-1185">Reference proteome</keyword>
<dbReference type="NCBIfam" id="TIGR00437">
    <property type="entry name" value="feoB"/>
    <property type="match status" value="1"/>
</dbReference>
<comment type="similarity">
    <text evidence="16">Belongs to the TRAFAC class TrmE-Era-EngA-EngB-Septin-like GTPase superfamily. FeoB GTPase (TC 9.A.8) family.</text>
</comment>
<feature type="binding site" evidence="15">
    <location>
        <position position="32"/>
    </location>
    <ligand>
        <name>Mg(2+)</name>
        <dbReference type="ChEBI" id="CHEBI:18420"/>
        <label>2</label>
    </ligand>
</feature>
<keyword evidence="6 16" id="KW-0812">Transmembrane</keyword>